<protein>
    <submittedName>
        <fullName evidence="1">Uncharacterized protein</fullName>
    </submittedName>
</protein>
<dbReference type="STRING" id="1117943.SFHH103_02730"/>
<reference evidence="1 2" key="1">
    <citation type="journal article" date="2012" name="J. Bacteriol.">
        <title>Genome sequence of the soybean symbiont Sinorhizobium fredii HH103.</title>
        <authorList>
            <person name="Weidner S."/>
            <person name="Becker A."/>
            <person name="Bonilla I."/>
            <person name="Jaenicke S."/>
            <person name="Lloret J."/>
            <person name="Margaret I."/>
            <person name="Puhler A."/>
            <person name="Ruiz-Sainz J.E."/>
            <person name="Schneiker-Bekel S."/>
            <person name="Szczepanowski R."/>
            <person name="Vinardell J.M."/>
            <person name="Zehner S."/>
            <person name="Gottfert M."/>
        </authorList>
    </citation>
    <scope>NUCLEOTIDE SEQUENCE [LARGE SCALE GENOMIC DNA]</scope>
    <source>
        <strain evidence="1 2">HH103</strain>
    </source>
</reference>
<dbReference type="KEGG" id="sfh:SFHH103_02730"/>
<name>G9ABD3_SINF1</name>
<sequence length="39" mass="4478">MPSFFPVRFHPDIDTWAHLATSEEAFARARHSHAARADQ</sequence>
<dbReference type="AlphaFoldDB" id="G9ABD3"/>
<accession>G9ABD3</accession>
<organism evidence="1 2">
    <name type="scientific">Sinorhizobium fredii (strain HH103)</name>
    <dbReference type="NCBI Taxonomy" id="1117943"/>
    <lineage>
        <taxon>Bacteria</taxon>
        <taxon>Pseudomonadati</taxon>
        <taxon>Pseudomonadota</taxon>
        <taxon>Alphaproteobacteria</taxon>
        <taxon>Hyphomicrobiales</taxon>
        <taxon>Rhizobiaceae</taxon>
        <taxon>Sinorhizobium/Ensifer group</taxon>
        <taxon>Sinorhizobium</taxon>
    </lineage>
</organism>
<dbReference type="Proteomes" id="UP000007735">
    <property type="component" value="Chromosome"/>
</dbReference>
<evidence type="ECO:0000313" key="1">
    <source>
        <dbReference type="EMBL" id="CCE97224.1"/>
    </source>
</evidence>
<dbReference type="EMBL" id="HE616890">
    <property type="protein sequence ID" value="CCE97224.1"/>
    <property type="molecule type" value="Genomic_DNA"/>
</dbReference>
<evidence type="ECO:0000313" key="2">
    <source>
        <dbReference type="Proteomes" id="UP000007735"/>
    </source>
</evidence>
<dbReference type="HOGENOM" id="CLU_3315908_0_0_5"/>
<gene>
    <name evidence="1" type="ordered locus">SFHH103_02730</name>
</gene>
<proteinExistence type="predicted"/>